<evidence type="ECO:0000256" key="3">
    <source>
        <dbReference type="SAM" id="Phobius"/>
    </source>
</evidence>
<dbReference type="GO" id="GO:0006508">
    <property type="term" value="P:proteolysis"/>
    <property type="evidence" value="ECO:0007669"/>
    <property type="project" value="UniProtKB-KW"/>
</dbReference>
<organism evidence="5 6">
    <name type="scientific">Candidatus Uhrbacteria bacterium RIFCSPLOWO2_01_FULL_47_25</name>
    <dbReference type="NCBI Taxonomy" id="1802402"/>
    <lineage>
        <taxon>Bacteria</taxon>
        <taxon>Candidatus Uhriibacteriota</taxon>
    </lineage>
</organism>
<dbReference type="CDD" id="cd06779">
    <property type="entry name" value="cpPDZ_Deg_HtrA-like"/>
    <property type="match status" value="1"/>
</dbReference>
<keyword evidence="3" id="KW-0812">Transmembrane</keyword>
<dbReference type="PROSITE" id="PS50106">
    <property type="entry name" value="PDZ"/>
    <property type="match status" value="1"/>
</dbReference>
<dbReference type="GO" id="GO:0008233">
    <property type="term" value="F:peptidase activity"/>
    <property type="evidence" value="ECO:0007669"/>
    <property type="project" value="UniProtKB-KW"/>
</dbReference>
<dbReference type="EMBL" id="MGEK01000035">
    <property type="protein sequence ID" value="OGL80990.1"/>
    <property type="molecule type" value="Genomic_DNA"/>
</dbReference>
<evidence type="ECO:0000313" key="6">
    <source>
        <dbReference type="Proteomes" id="UP000176846"/>
    </source>
</evidence>
<keyword evidence="2" id="KW-0378">Hydrolase</keyword>
<sequence>MVPEIPTFPSTPRRSAPLLIVMAMSLVAGSAGAFLLFWLFPEFRQANIPPGTQSVIIERPGRVVIEESTRLRELGGQNKRLVAGLYRPDAGLKIGATTIFPNKNLIGVAVLLTADGWFATVSSADVRLGDILLVEGRPYAIERIVADTVSPFIMGKVVGDRFTPVIFADTENRYSGMTLWTLSPDEEIAKTTLHSDQLDFGASDHGPAKIISSDKLNLALSIESARQFLSGTPVFDLSGQLVGFSVPTSDKAQAVLPSDILQSLMLNVLKDGKPRRPFLGLTYVFDFYLTEQNNQTGAIIYGEKPNNGIVPKSPAARAGLKLGDRLLSVNGTPISSSGSLFSLVQQYHPGDTIIFEYIRQSQKFEAAVIAEELPVKK</sequence>
<dbReference type="PANTHER" id="PTHR43343">
    <property type="entry name" value="PEPTIDASE S12"/>
    <property type="match status" value="1"/>
</dbReference>
<feature type="transmembrane region" description="Helical" evidence="3">
    <location>
        <begin position="18"/>
        <end position="40"/>
    </location>
</feature>
<dbReference type="InterPro" id="IPR036034">
    <property type="entry name" value="PDZ_sf"/>
</dbReference>
<dbReference type="PANTHER" id="PTHR43343:SF3">
    <property type="entry name" value="PROTEASE DO-LIKE 8, CHLOROPLASTIC"/>
    <property type="match status" value="1"/>
</dbReference>
<feature type="domain" description="PDZ" evidence="4">
    <location>
        <begin position="309"/>
        <end position="336"/>
    </location>
</feature>
<keyword evidence="1" id="KW-0645">Protease</keyword>
<protein>
    <recommendedName>
        <fullName evidence="4">PDZ domain-containing protein</fullName>
    </recommendedName>
</protein>
<dbReference type="InterPro" id="IPR051201">
    <property type="entry name" value="Chloro_Bact_Ser_Proteases"/>
</dbReference>
<evidence type="ECO:0000256" key="2">
    <source>
        <dbReference type="ARBA" id="ARBA00022801"/>
    </source>
</evidence>
<dbReference type="SUPFAM" id="SSF50156">
    <property type="entry name" value="PDZ domain-like"/>
    <property type="match status" value="1"/>
</dbReference>
<dbReference type="Proteomes" id="UP000176846">
    <property type="component" value="Unassembled WGS sequence"/>
</dbReference>
<reference evidence="5 6" key="1">
    <citation type="journal article" date="2016" name="Nat. Commun.">
        <title>Thousands of microbial genomes shed light on interconnected biogeochemical processes in an aquifer system.</title>
        <authorList>
            <person name="Anantharaman K."/>
            <person name="Brown C.T."/>
            <person name="Hug L.A."/>
            <person name="Sharon I."/>
            <person name="Castelle C.J."/>
            <person name="Probst A.J."/>
            <person name="Thomas B.C."/>
            <person name="Singh A."/>
            <person name="Wilkins M.J."/>
            <person name="Karaoz U."/>
            <person name="Brodie E.L."/>
            <person name="Williams K.H."/>
            <person name="Hubbard S.S."/>
            <person name="Banfield J.F."/>
        </authorList>
    </citation>
    <scope>NUCLEOTIDE SEQUENCE [LARGE SCALE GENOMIC DNA]</scope>
</reference>
<dbReference type="AlphaFoldDB" id="A0A1F7URS4"/>
<evidence type="ECO:0000313" key="5">
    <source>
        <dbReference type="EMBL" id="OGL80990.1"/>
    </source>
</evidence>
<keyword evidence="3" id="KW-1133">Transmembrane helix</keyword>
<dbReference type="SMART" id="SM00228">
    <property type="entry name" value="PDZ"/>
    <property type="match status" value="1"/>
</dbReference>
<dbReference type="Pfam" id="PF13180">
    <property type="entry name" value="PDZ_2"/>
    <property type="match status" value="1"/>
</dbReference>
<comment type="caution">
    <text evidence="5">The sequence shown here is derived from an EMBL/GenBank/DDBJ whole genome shotgun (WGS) entry which is preliminary data.</text>
</comment>
<name>A0A1F7URS4_9BACT</name>
<gene>
    <name evidence="5" type="ORF">A2936_03340</name>
</gene>
<accession>A0A1F7URS4</accession>
<dbReference type="InterPro" id="IPR001478">
    <property type="entry name" value="PDZ"/>
</dbReference>
<evidence type="ECO:0000259" key="4">
    <source>
        <dbReference type="PROSITE" id="PS50106"/>
    </source>
</evidence>
<evidence type="ECO:0000256" key="1">
    <source>
        <dbReference type="ARBA" id="ARBA00022670"/>
    </source>
</evidence>
<proteinExistence type="predicted"/>
<dbReference type="Gene3D" id="2.30.42.10">
    <property type="match status" value="1"/>
</dbReference>
<keyword evidence="3" id="KW-0472">Membrane</keyword>